<evidence type="ECO:0000313" key="7">
    <source>
        <dbReference type="EMBL" id="SBT20110.1"/>
    </source>
</evidence>
<reference evidence="7 8" key="1">
    <citation type="submission" date="2016-06" db="EMBL/GenBank/DDBJ databases">
        <authorList>
            <person name="Rodrigo-Torres L."/>
            <person name="Arahal D.R."/>
        </authorList>
    </citation>
    <scope>NUCLEOTIDE SEQUENCE [LARGE SCALE GENOMIC DNA]</scope>
    <source>
        <strain evidence="7 8">CECT 5116</strain>
    </source>
</reference>
<keyword evidence="4" id="KW-0175">Coiled coil</keyword>
<evidence type="ECO:0000313" key="6">
    <source>
        <dbReference type="EMBL" id="SBT17784.1"/>
    </source>
</evidence>
<name>A0A1C3JRG1_9GAMM</name>
<dbReference type="Pfam" id="PF00392">
    <property type="entry name" value="GntR"/>
    <property type="match status" value="1"/>
</dbReference>
<dbReference type="GO" id="GO:0003700">
    <property type="term" value="F:DNA-binding transcription factor activity"/>
    <property type="evidence" value="ECO:0007669"/>
    <property type="project" value="InterPro"/>
</dbReference>
<dbReference type="PROSITE" id="PS50949">
    <property type="entry name" value="HTH_GNTR"/>
    <property type="match status" value="1"/>
</dbReference>
<evidence type="ECO:0000256" key="3">
    <source>
        <dbReference type="ARBA" id="ARBA00023163"/>
    </source>
</evidence>
<protein>
    <submittedName>
        <fullName evidence="6">HTH-type transcriptional regulator LutR</fullName>
    </submittedName>
</protein>
<accession>A0A1C3JRG1</accession>
<dbReference type="InterPro" id="IPR000524">
    <property type="entry name" value="Tscrpt_reg_HTH_GntR"/>
</dbReference>
<proteinExistence type="predicted"/>
<evidence type="ECO:0000256" key="1">
    <source>
        <dbReference type="ARBA" id="ARBA00023015"/>
    </source>
</evidence>
<keyword evidence="3" id="KW-0804">Transcription</keyword>
<dbReference type="GO" id="GO:0003677">
    <property type="term" value="F:DNA binding"/>
    <property type="evidence" value="ECO:0007669"/>
    <property type="project" value="UniProtKB-KW"/>
</dbReference>
<feature type="coiled-coil region" evidence="4">
    <location>
        <begin position="105"/>
        <end position="132"/>
    </location>
</feature>
<gene>
    <name evidence="6" type="primary">lutR_3</name>
    <name evidence="7" type="synonym">lutR_2</name>
    <name evidence="6" type="ORF">MGA5115_01900</name>
    <name evidence="7" type="ORF">MGA5116_00693</name>
</gene>
<evidence type="ECO:0000256" key="2">
    <source>
        <dbReference type="ARBA" id="ARBA00023125"/>
    </source>
</evidence>
<keyword evidence="2" id="KW-0238">DNA-binding</keyword>
<dbReference type="InterPro" id="IPR008920">
    <property type="entry name" value="TF_FadR/GntR_C"/>
</dbReference>
<dbReference type="InterPro" id="IPR011711">
    <property type="entry name" value="GntR_C"/>
</dbReference>
<dbReference type="SUPFAM" id="SSF46785">
    <property type="entry name" value="Winged helix' DNA-binding domain"/>
    <property type="match status" value="1"/>
</dbReference>
<dbReference type="PANTHER" id="PTHR43537:SF5">
    <property type="entry name" value="UXU OPERON TRANSCRIPTIONAL REGULATOR"/>
    <property type="match status" value="1"/>
</dbReference>
<dbReference type="SMART" id="SM00345">
    <property type="entry name" value="HTH_GNTR"/>
    <property type="match status" value="1"/>
</dbReference>
<keyword evidence="8" id="KW-1185">Reference proteome</keyword>
<sequence>MAERLYKEIGEKIKQEILKSDMGIGDKLPTERVYAELFGVSRTLVREAFIMLEIEELIEVKKGSGSYLKARPFDRPDRQVSDVGPFELLQARQVIESAVAACAALTVTKADLQRLQDTLDLEEAEMQNVEKANAADREFHLLVAQATQNTLLVDNVLRLWDMRDNNPMWQQLHARIPESSYHGQWLKDHEKVLMQLRKRSAEGARDAMWQHLENVKRTLFELSDTEAPDFDGYLFS</sequence>
<dbReference type="Proteomes" id="UP000092840">
    <property type="component" value="Unassembled WGS sequence"/>
</dbReference>
<keyword evidence="1" id="KW-0805">Transcription regulation</keyword>
<dbReference type="InterPro" id="IPR036390">
    <property type="entry name" value="WH_DNA-bd_sf"/>
</dbReference>
<reference evidence="6 9" key="2">
    <citation type="submission" date="2016-06" db="EMBL/GenBank/DDBJ databases">
        <authorList>
            <person name="Kjaerup R.B."/>
            <person name="Dalgaard T.S."/>
            <person name="Juul-Madsen H.R."/>
        </authorList>
    </citation>
    <scope>NUCLEOTIDE SEQUENCE [LARGE SCALE GENOMIC DNA]</scope>
    <source>
        <strain evidence="6 9">CECT 5115</strain>
    </source>
</reference>
<evidence type="ECO:0000313" key="9">
    <source>
        <dbReference type="Proteomes" id="UP000092871"/>
    </source>
</evidence>
<dbReference type="SUPFAM" id="SSF48008">
    <property type="entry name" value="GntR ligand-binding domain-like"/>
    <property type="match status" value="1"/>
</dbReference>
<dbReference type="PANTHER" id="PTHR43537">
    <property type="entry name" value="TRANSCRIPTIONAL REGULATOR, GNTR FAMILY"/>
    <property type="match status" value="1"/>
</dbReference>
<feature type="domain" description="HTH gntR-type" evidence="5">
    <location>
        <begin position="3"/>
        <end position="71"/>
    </location>
</feature>
<dbReference type="Gene3D" id="1.20.120.530">
    <property type="entry name" value="GntR ligand-binding domain-like"/>
    <property type="match status" value="1"/>
</dbReference>
<dbReference type="EMBL" id="FLRB01000005">
    <property type="protein sequence ID" value="SBT20110.1"/>
    <property type="molecule type" value="Genomic_DNA"/>
</dbReference>
<dbReference type="EMBL" id="FLRA01000012">
    <property type="protein sequence ID" value="SBT17784.1"/>
    <property type="molecule type" value="Genomic_DNA"/>
</dbReference>
<evidence type="ECO:0000259" key="5">
    <source>
        <dbReference type="PROSITE" id="PS50949"/>
    </source>
</evidence>
<dbReference type="Proteomes" id="UP000092871">
    <property type="component" value="Unassembled WGS sequence"/>
</dbReference>
<dbReference type="InterPro" id="IPR036388">
    <property type="entry name" value="WH-like_DNA-bd_sf"/>
</dbReference>
<evidence type="ECO:0000313" key="8">
    <source>
        <dbReference type="Proteomes" id="UP000092840"/>
    </source>
</evidence>
<evidence type="ECO:0000256" key="4">
    <source>
        <dbReference type="SAM" id="Coils"/>
    </source>
</evidence>
<dbReference type="CDD" id="cd07377">
    <property type="entry name" value="WHTH_GntR"/>
    <property type="match status" value="1"/>
</dbReference>
<dbReference type="RefSeq" id="WP_067035404.1">
    <property type="nucleotide sequence ID" value="NZ_CP187511.1"/>
</dbReference>
<dbReference type="OrthoDB" id="5450856at2"/>
<organism evidence="6 9">
    <name type="scientific">Marinomonas gallaica</name>
    <dbReference type="NCBI Taxonomy" id="1806667"/>
    <lineage>
        <taxon>Bacteria</taxon>
        <taxon>Pseudomonadati</taxon>
        <taxon>Pseudomonadota</taxon>
        <taxon>Gammaproteobacteria</taxon>
        <taxon>Oceanospirillales</taxon>
        <taxon>Oceanospirillaceae</taxon>
        <taxon>Marinomonas</taxon>
    </lineage>
</organism>
<dbReference type="SMART" id="SM00895">
    <property type="entry name" value="FCD"/>
    <property type="match status" value="1"/>
</dbReference>
<dbReference type="AlphaFoldDB" id="A0A1C3JRG1"/>
<dbReference type="Gene3D" id="1.10.10.10">
    <property type="entry name" value="Winged helix-like DNA-binding domain superfamily/Winged helix DNA-binding domain"/>
    <property type="match status" value="1"/>
</dbReference>
<dbReference type="Pfam" id="PF07729">
    <property type="entry name" value="FCD"/>
    <property type="match status" value="1"/>
</dbReference>
<dbReference type="PRINTS" id="PR00035">
    <property type="entry name" value="HTHGNTR"/>
</dbReference>